<evidence type="ECO:0000256" key="2">
    <source>
        <dbReference type="ARBA" id="ARBA00008000"/>
    </source>
</evidence>
<dbReference type="STRING" id="887062.HGR_00415"/>
<dbReference type="Gene3D" id="3.30.465.10">
    <property type="match status" value="1"/>
</dbReference>
<keyword evidence="3" id="KW-0285">Flavoprotein</keyword>
<comment type="cofactor">
    <cofactor evidence="1">
        <name>FAD</name>
        <dbReference type="ChEBI" id="CHEBI:57692"/>
    </cofactor>
</comment>
<dbReference type="InterPro" id="IPR016164">
    <property type="entry name" value="FAD-linked_Oxase-like_C"/>
</dbReference>
<dbReference type="Gene3D" id="3.30.43.10">
    <property type="entry name" value="Uridine Diphospho-n-acetylenolpyruvylglucosamine Reductase, domain 2"/>
    <property type="match status" value="1"/>
</dbReference>
<dbReference type="Gene3D" id="1.10.45.10">
    <property type="entry name" value="Vanillyl-alcohol Oxidase, Chain A, domain 4"/>
    <property type="match status" value="1"/>
</dbReference>
<dbReference type="PROSITE" id="PS51387">
    <property type="entry name" value="FAD_PCMH"/>
    <property type="match status" value="1"/>
</dbReference>
<dbReference type="SUPFAM" id="SSF55103">
    <property type="entry name" value="FAD-linked oxidases, C-terminal domain"/>
    <property type="match status" value="1"/>
</dbReference>
<evidence type="ECO:0000313" key="7">
    <source>
        <dbReference type="EMBL" id="EGI78515.1"/>
    </source>
</evidence>
<evidence type="ECO:0000256" key="5">
    <source>
        <dbReference type="SAM" id="MobiDB-lite"/>
    </source>
</evidence>
<dbReference type="OrthoDB" id="8522822at2"/>
<evidence type="ECO:0000259" key="6">
    <source>
        <dbReference type="PROSITE" id="PS51387"/>
    </source>
</evidence>
<dbReference type="InterPro" id="IPR004113">
    <property type="entry name" value="FAD-bd_oxidored_4_C"/>
</dbReference>
<reference evidence="7 8" key="1">
    <citation type="journal article" date="2011" name="EMBO J.">
        <title>Structural diversity of bacterial flagellar motors.</title>
        <authorList>
            <person name="Chen S."/>
            <person name="Beeby M."/>
            <person name="Murphy G.E."/>
            <person name="Leadbetter J.R."/>
            <person name="Hendrixson D.R."/>
            <person name="Briegel A."/>
            <person name="Li Z."/>
            <person name="Shi J."/>
            <person name="Tocheva E.I."/>
            <person name="Muller A."/>
            <person name="Dobro M.J."/>
            <person name="Jensen G.J."/>
        </authorList>
    </citation>
    <scope>NUCLEOTIDE SEQUENCE [LARGE SCALE GENOMIC DNA]</scope>
    <source>
        <strain evidence="7 8">ATCC 19624</strain>
    </source>
</reference>
<evidence type="ECO:0000256" key="4">
    <source>
        <dbReference type="ARBA" id="ARBA00022827"/>
    </source>
</evidence>
<gene>
    <name evidence="7" type="ORF">HGR_00415</name>
</gene>
<dbReference type="InterPro" id="IPR016169">
    <property type="entry name" value="FAD-bd_PCMH_sub2"/>
</dbReference>
<dbReference type="Proteomes" id="UP000016368">
    <property type="component" value="Unassembled WGS sequence"/>
</dbReference>
<dbReference type="InterPro" id="IPR016171">
    <property type="entry name" value="Vanillyl_alc_oxidase_C-sub2"/>
</dbReference>
<protein>
    <submittedName>
        <fullName evidence="7">FAD dependent oxidase</fullName>
    </submittedName>
</protein>
<comment type="caution">
    <text evidence="7">The sequence shown here is derived from an EMBL/GenBank/DDBJ whole genome shotgun (WGS) entry which is preliminary data.</text>
</comment>
<dbReference type="PANTHER" id="PTHR43716:SF2">
    <property type="entry name" value="BLL6224 PROTEIN"/>
    <property type="match status" value="1"/>
</dbReference>
<dbReference type="eggNOG" id="COG0277">
    <property type="taxonomic scope" value="Bacteria"/>
</dbReference>
<evidence type="ECO:0000256" key="3">
    <source>
        <dbReference type="ARBA" id="ARBA00022630"/>
    </source>
</evidence>
<feature type="domain" description="FAD-binding PCMH-type" evidence="6">
    <location>
        <begin position="50"/>
        <end position="231"/>
    </location>
</feature>
<keyword evidence="8" id="KW-1185">Reference proteome</keyword>
<keyword evidence="4" id="KW-0274">FAD</keyword>
<dbReference type="EMBL" id="AEGR01000006">
    <property type="protein sequence ID" value="EGI78515.1"/>
    <property type="molecule type" value="Genomic_DNA"/>
</dbReference>
<dbReference type="InterPro" id="IPR036318">
    <property type="entry name" value="FAD-bd_PCMH-like_sf"/>
</dbReference>
<accession>F3KNT8</accession>
<evidence type="ECO:0000256" key="1">
    <source>
        <dbReference type="ARBA" id="ARBA00001974"/>
    </source>
</evidence>
<dbReference type="InterPro" id="IPR016166">
    <property type="entry name" value="FAD-bd_PCMH"/>
</dbReference>
<organism evidence="7 8">
    <name type="scientific">Hylemonella gracilis ATCC 19624</name>
    <dbReference type="NCBI Taxonomy" id="887062"/>
    <lineage>
        <taxon>Bacteria</taxon>
        <taxon>Pseudomonadati</taxon>
        <taxon>Pseudomonadota</taxon>
        <taxon>Betaproteobacteria</taxon>
        <taxon>Burkholderiales</taxon>
        <taxon>Comamonadaceae</taxon>
        <taxon>Hylemonella</taxon>
    </lineage>
</organism>
<dbReference type="SUPFAM" id="SSF56176">
    <property type="entry name" value="FAD-binding/transporter-associated domain-like"/>
    <property type="match status" value="1"/>
</dbReference>
<name>F3KNT8_9BURK</name>
<dbReference type="Gene3D" id="3.30.70.2190">
    <property type="match status" value="1"/>
</dbReference>
<dbReference type="GO" id="GO:0071949">
    <property type="term" value="F:FAD binding"/>
    <property type="evidence" value="ECO:0007669"/>
    <property type="project" value="InterPro"/>
</dbReference>
<dbReference type="PANTHER" id="PTHR43716">
    <property type="entry name" value="D-2-HYDROXYGLUTARATE DEHYDROGENASE, MITOCHONDRIAL"/>
    <property type="match status" value="1"/>
</dbReference>
<dbReference type="InterPro" id="IPR016167">
    <property type="entry name" value="FAD-bd_PCMH_sub1"/>
</dbReference>
<dbReference type="AlphaFoldDB" id="F3KNT8"/>
<dbReference type="GO" id="GO:0022904">
    <property type="term" value="P:respiratory electron transport chain"/>
    <property type="evidence" value="ECO:0007669"/>
    <property type="project" value="TreeGrafter"/>
</dbReference>
<dbReference type="Gene3D" id="3.30.70.2740">
    <property type="match status" value="1"/>
</dbReference>
<dbReference type="GO" id="GO:0003824">
    <property type="term" value="F:catalytic activity"/>
    <property type="evidence" value="ECO:0007669"/>
    <property type="project" value="InterPro"/>
</dbReference>
<feature type="region of interest" description="Disordered" evidence="5">
    <location>
        <begin position="81"/>
        <end position="100"/>
    </location>
</feature>
<dbReference type="Pfam" id="PF01565">
    <property type="entry name" value="FAD_binding_4"/>
    <property type="match status" value="1"/>
</dbReference>
<dbReference type="Pfam" id="PF02913">
    <property type="entry name" value="FAD-oxidase_C"/>
    <property type="match status" value="1"/>
</dbReference>
<sequence>MTQNAENFASAVAAAHPELLQRLHAAVGDAGLVLDPEAQAPYLRDWLGKWQGRAPVVVRPRDTAQTAAVMAICHETHTPVVTQGGNTGMSGGATPDGSGAQLVLSTARMNTIREVDPLNNSLTVEAGVLLAQVHAAAAEAGRFFPLSLGSEGSCTIGGNLATNAGGIAVLRYGNMRDLVLGVEAVLPDGRVWHGLRALRKDNTGYDLRHLFIGSEGTLGVITAAVLKLYPQPTARATAWVGAGDIQSLVSLQAQLRSRCGERLVAFEMMSQASLALVLKHVTATRAPLQGEHAYHALVELADTRAEGLPDLLEQSLGAALEEGLVQDVAICASTAQAHALWKLREGISQAQVRAGKAVKHDIALPISAIAGFVADADAALRALLPGVRIVNFGHLGDGNLHYNVLLPLDTPYAEYAAHTATLNREVHDRVHALGGSISAEHGIGQLRRDELPRYKSALEFELMMRIKQALDPNQIMNPGKLL</sequence>
<dbReference type="InterPro" id="IPR006094">
    <property type="entry name" value="Oxid_FAD_bind_N"/>
</dbReference>
<dbReference type="InterPro" id="IPR051264">
    <property type="entry name" value="FAD-oxidored/transferase_4"/>
</dbReference>
<evidence type="ECO:0000313" key="8">
    <source>
        <dbReference type="Proteomes" id="UP000016368"/>
    </source>
</evidence>
<dbReference type="FunFam" id="1.10.45.10:FF:000001">
    <property type="entry name" value="D-lactate dehydrogenase mitochondrial"/>
    <property type="match status" value="1"/>
</dbReference>
<proteinExistence type="inferred from homology"/>
<comment type="similarity">
    <text evidence="2">Belongs to the FAD-binding oxidoreductase/transferase type 4 family.</text>
</comment>
<dbReference type="RefSeq" id="WP_006296055.1">
    <property type="nucleotide sequence ID" value="NZ_AEGR01000006.1"/>
</dbReference>